<dbReference type="KEGG" id="bse:Bsel_0804"/>
<dbReference type="Proteomes" id="UP000000271">
    <property type="component" value="Chromosome"/>
</dbReference>
<reference evidence="1" key="1">
    <citation type="submission" date="2009-10" db="EMBL/GenBank/DDBJ databases">
        <title>Complete sequence of Bacillus selenitireducens MLS10.</title>
        <authorList>
            <consortium name="US DOE Joint Genome Institute"/>
            <person name="Lucas S."/>
            <person name="Copeland A."/>
            <person name="Lapidus A."/>
            <person name="Glavina del Rio T."/>
            <person name="Dalin E."/>
            <person name="Tice H."/>
            <person name="Bruce D."/>
            <person name="Goodwin L."/>
            <person name="Pitluck S."/>
            <person name="Sims D."/>
            <person name="Brettin T."/>
            <person name="Detter J.C."/>
            <person name="Han C."/>
            <person name="Larimer F."/>
            <person name="Land M."/>
            <person name="Hauser L."/>
            <person name="Kyrpides N."/>
            <person name="Ovchinnikova G."/>
            <person name="Stolz J."/>
        </authorList>
    </citation>
    <scope>NUCLEOTIDE SEQUENCE [LARGE SCALE GENOMIC DNA]</scope>
    <source>
        <strain evidence="1">MLS10</strain>
    </source>
</reference>
<dbReference type="HOGENOM" id="CLU_789054_0_0_9"/>
<evidence type="ECO:0000313" key="1">
    <source>
        <dbReference type="EMBL" id="ADH98333.1"/>
    </source>
</evidence>
<dbReference type="eggNOG" id="ENOG502Z993">
    <property type="taxonomic scope" value="Bacteria"/>
</dbReference>
<dbReference type="OrthoDB" id="1947987at2"/>
<dbReference type="RefSeq" id="WP_013171762.1">
    <property type="nucleotide sequence ID" value="NC_014219.1"/>
</dbReference>
<dbReference type="AlphaFoldDB" id="D6XZF9"/>
<name>D6XZF9_BACIE</name>
<dbReference type="EMBL" id="CP001791">
    <property type="protein sequence ID" value="ADH98333.1"/>
    <property type="molecule type" value="Genomic_DNA"/>
</dbReference>
<sequence length="351" mass="39380">MTYHAGFNNPLAIWTAFGGKGEMEMSIPVLGWTKRYRSYFGYSSTGGETRISVHDNGNAQIAVYYAKNPNMSYFNHSTGEWTLSPVTWWNHGEPEILHAADGVFLAKITGFGNIIASFDGITWHNAGYCTDASNAMVGGAYDVTTNAGIVTWWSSAKPVYHTNDDLTERTEWPLITSAPVLRYVTHHKGRYVGVESGDRELWTAMTNTPGFWAIGISEDSHDSRYMFITSVHNRLFVMRWRRPNNDDYVVTLCVVSDNVSQITETNLEHIGPLADNRIPNPQNILWMASWGKYVLFNEGTMHLSDDGLYWEAVPQPGLTTQQYETFGGAIYVPGHGFYIKGNGYVYQALHG</sequence>
<gene>
    <name evidence="1" type="ordered locus">Bsel_0804</name>
</gene>
<organism evidence="1 2">
    <name type="scientific">Bacillus selenitireducens (strain ATCC 700615 / DSM 15326 / MLS10)</name>
    <dbReference type="NCBI Taxonomy" id="439292"/>
    <lineage>
        <taxon>Bacteria</taxon>
        <taxon>Bacillati</taxon>
        <taxon>Bacillota</taxon>
        <taxon>Bacilli</taxon>
        <taxon>Bacillales</taxon>
        <taxon>Bacillaceae</taxon>
        <taxon>Salisediminibacterium</taxon>
    </lineage>
</organism>
<protein>
    <submittedName>
        <fullName evidence="1">Uncharacterized protein</fullName>
    </submittedName>
</protein>
<dbReference type="STRING" id="439292.Bsel_0804"/>
<evidence type="ECO:0000313" key="2">
    <source>
        <dbReference type="Proteomes" id="UP000000271"/>
    </source>
</evidence>
<keyword evidence="2" id="KW-1185">Reference proteome</keyword>
<proteinExistence type="predicted"/>
<accession>D6XZF9</accession>